<keyword evidence="1" id="KW-0472">Membrane</keyword>
<dbReference type="EMBL" id="JQ002659">
    <property type="protein sequence ID" value="AEV55767.1"/>
    <property type="molecule type" value="Genomic_DNA"/>
</dbReference>
<protein>
    <submittedName>
        <fullName evidence="2">Uncharacterized protein</fullName>
    </submittedName>
</protein>
<accession>H9M860</accession>
<proteinExistence type="predicted"/>
<gene>
    <name evidence="2" type="primary">ORF114_1</name>
    <name evidence="2" type="ORF">HusqMp78</name>
</gene>
<name>H9M860_PHLSQ</name>
<keyword evidence="1" id="KW-0812">Transmembrane</keyword>
<dbReference type="RefSeq" id="YP_006234318.1">
    <property type="nucleotide sequence ID" value="NC_017755.1"/>
</dbReference>
<keyword evidence="1" id="KW-1133">Transmembrane helix</keyword>
<dbReference type="GeneID" id="12354400"/>
<organism evidence="2">
    <name type="scientific">Phlegmariurus squarrosus</name>
    <name type="common">Rock tassel fern</name>
    <name type="synonym">Lycopodium squarrosum</name>
    <dbReference type="NCBI Taxonomy" id="73615"/>
    <lineage>
        <taxon>Eukaryota</taxon>
        <taxon>Viridiplantae</taxon>
        <taxon>Streptophyta</taxon>
        <taxon>Embryophyta</taxon>
        <taxon>Tracheophyta</taxon>
        <taxon>Lycopodiopsida</taxon>
        <taxon>Lycopodiales</taxon>
        <taxon>Lycopodiaceae</taxon>
        <taxon>Huperzioideae</taxon>
        <taxon>Phlegmariurus</taxon>
    </lineage>
</organism>
<evidence type="ECO:0000256" key="1">
    <source>
        <dbReference type="SAM" id="Phobius"/>
    </source>
</evidence>
<dbReference type="AlphaFoldDB" id="H9M860"/>
<geneLocation type="mitochondrion" evidence="2"/>
<reference evidence="2" key="1">
    <citation type="journal article" date="2012" name="PLoS ONE">
        <title>The Mitochondrial Genome of the Lycophyte Huperzia squarrosa: The Most Archaic Form in Vascular Plants.</title>
        <authorList>
            <person name="Liu Y."/>
            <person name="Wang B."/>
            <person name="Cui P."/>
            <person name="Li L."/>
            <person name="Xue J.Y."/>
            <person name="Yu J."/>
            <person name="Qiu Y.L."/>
        </authorList>
    </citation>
    <scope>NUCLEOTIDE SEQUENCE</scope>
</reference>
<sequence length="114" mass="12557">MLSLSVVTVDDYFSYSFPPPTLYVLRIPVGVVATLTMAVVLPFIKARKEGLTEPPPVYSLRYSSPEVERDKECFICKANKVGPSAHRNDPDSVGLSLVFDHLSSNSIALLLKTE</sequence>
<evidence type="ECO:0000313" key="2">
    <source>
        <dbReference type="EMBL" id="AEV55767.1"/>
    </source>
</evidence>
<keyword evidence="2" id="KW-0496">Mitochondrion</keyword>
<feature type="transmembrane region" description="Helical" evidence="1">
    <location>
        <begin position="23"/>
        <end position="44"/>
    </location>
</feature>